<gene>
    <name evidence="2" type="ORF">SAMN05444320_109155</name>
</gene>
<keyword evidence="2" id="KW-0378">Hydrolase</keyword>
<evidence type="ECO:0000256" key="1">
    <source>
        <dbReference type="SAM" id="MobiDB-lite"/>
    </source>
</evidence>
<dbReference type="AlphaFoldDB" id="A0A1M5K688"/>
<dbReference type="GO" id="GO:0016787">
    <property type="term" value="F:hydrolase activity"/>
    <property type="evidence" value="ECO:0007669"/>
    <property type="project" value="UniProtKB-KW"/>
</dbReference>
<dbReference type="InterPro" id="IPR002808">
    <property type="entry name" value="AdoCbi_amidolase"/>
</dbReference>
<name>A0A1M5K688_STRHI</name>
<accession>A0A1M5K688</accession>
<protein>
    <submittedName>
        <fullName evidence="2">Adenosylcobinamide amidohydrolase</fullName>
    </submittedName>
</protein>
<proteinExistence type="predicted"/>
<dbReference type="PANTHER" id="PTHR35336:SF5">
    <property type="entry name" value="ADENOSYLCOBINAMIDE AMIDOHYDROLASE"/>
    <property type="match status" value="1"/>
</dbReference>
<organism evidence="2 3">
    <name type="scientific">Streptoalloteichus hindustanus</name>
    <dbReference type="NCBI Taxonomy" id="2017"/>
    <lineage>
        <taxon>Bacteria</taxon>
        <taxon>Bacillati</taxon>
        <taxon>Actinomycetota</taxon>
        <taxon>Actinomycetes</taxon>
        <taxon>Pseudonocardiales</taxon>
        <taxon>Pseudonocardiaceae</taxon>
        <taxon>Streptoalloteichus</taxon>
    </lineage>
</organism>
<feature type="compositionally biased region" description="Gly residues" evidence="1">
    <location>
        <begin position="195"/>
        <end position="213"/>
    </location>
</feature>
<evidence type="ECO:0000313" key="3">
    <source>
        <dbReference type="Proteomes" id="UP000184501"/>
    </source>
</evidence>
<dbReference type="PANTHER" id="PTHR35336">
    <property type="entry name" value="ADENOSYLCOBINAMIDE AMIDOHYDROLASE"/>
    <property type="match status" value="1"/>
</dbReference>
<dbReference type="EMBL" id="FQVN01000009">
    <property type="protein sequence ID" value="SHG48221.1"/>
    <property type="molecule type" value="Genomic_DNA"/>
</dbReference>
<dbReference type="Pfam" id="PF01955">
    <property type="entry name" value="CbiZ"/>
    <property type="match status" value="1"/>
</dbReference>
<dbReference type="Proteomes" id="UP000184501">
    <property type="component" value="Unassembled WGS sequence"/>
</dbReference>
<reference evidence="2 3" key="1">
    <citation type="submission" date="2016-11" db="EMBL/GenBank/DDBJ databases">
        <authorList>
            <person name="Jaros S."/>
            <person name="Januszkiewicz K."/>
            <person name="Wedrychowicz H."/>
        </authorList>
    </citation>
    <scope>NUCLEOTIDE SEQUENCE [LARGE SCALE GENOMIC DNA]</scope>
    <source>
        <strain evidence="2 3">DSM 44523</strain>
    </source>
</reference>
<evidence type="ECO:0000313" key="2">
    <source>
        <dbReference type="EMBL" id="SHG48221.1"/>
    </source>
</evidence>
<dbReference type="InterPro" id="IPR052209">
    <property type="entry name" value="CbiZ"/>
</dbReference>
<keyword evidence="3" id="KW-1185">Reference proteome</keyword>
<feature type="region of interest" description="Disordered" evidence="1">
    <location>
        <begin position="189"/>
        <end position="235"/>
    </location>
</feature>
<sequence length="235" mass="24532">MSARRPVPPAAALAWAEGRPLLAWRCDRPWLAISSGPHGGGLGRRRWVLNATVWRDYDREDPDAHVAELAAGLGLRGPGSGLLTAVDVRHVVSVSDQGVRADVTTGVGYPVWAAAPATAPADQLVAGTINAVCWLPVRLTEAALVNAVATVAEAKAQALFDARSRHRDLHRRRGAAVPDLGARRVLRRPPVAGRVGAGQGGARGGQGRSGGAGPQVPAGLTARPVTPVRRCRTGR</sequence>
<dbReference type="STRING" id="2017.SAMN05444320_109155"/>